<gene>
    <name evidence="4" type="ORF">AZI86_08105</name>
</gene>
<feature type="region of interest" description="Disordered" evidence="3">
    <location>
        <begin position="21"/>
        <end position="62"/>
    </location>
</feature>
<feature type="compositionally biased region" description="Basic and acidic residues" evidence="3">
    <location>
        <begin position="36"/>
        <end position="48"/>
    </location>
</feature>
<protein>
    <submittedName>
        <fullName evidence="4">Uncharacterized protein</fullName>
    </submittedName>
</protein>
<dbReference type="AlphaFoldDB" id="A0A150WRZ7"/>
<dbReference type="EMBL" id="LUKE01000001">
    <property type="protein sequence ID" value="KYG66975.1"/>
    <property type="molecule type" value="Genomic_DNA"/>
</dbReference>
<dbReference type="Proteomes" id="UP000075320">
    <property type="component" value="Unassembled WGS sequence"/>
</dbReference>
<dbReference type="GO" id="GO:0008643">
    <property type="term" value="P:carbohydrate transport"/>
    <property type="evidence" value="ECO:0007669"/>
    <property type="project" value="InterPro"/>
</dbReference>
<dbReference type="GO" id="GO:0016020">
    <property type="term" value="C:membrane"/>
    <property type="evidence" value="ECO:0007669"/>
    <property type="project" value="InterPro"/>
</dbReference>
<reference evidence="4 5" key="1">
    <citation type="submission" date="2016-03" db="EMBL/GenBank/DDBJ databases">
        <authorList>
            <person name="Ploux O."/>
        </authorList>
    </citation>
    <scope>NUCLEOTIDE SEQUENCE [LARGE SCALE GENOMIC DNA]</scope>
    <source>
        <strain evidence="4 5">R0</strain>
    </source>
</reference>
<evidence type="ECO:0000313" key="5">
    <source>
        <dbReference type="Proteomes" id="UP000075320"/>
    </source>
</evidence>
<organism evidence="4 5">
    <name type="scientific">Bdellovibrio bacteriovorus</name>
    <dbReference type="NCBI Taxonomy" id="959"/>
    <lineage>
        <taxon>Bacteria</taxon>
        <taxon>Pseudomonadati</taxon>
        <taxon>Bdellovibrionota</taxon>
        <taxon>Bdellovibrionia</taxon>
        <taxon>Bdellovibrionales</taxon>
        <taxon>Pseudobdellovibrionaceae</taxon>
        <taxon>Bdellovibrio</taxon>
    </lineage>
</organism>
<dbReference type="Pfam" id="PF04966">
    <property type="entry name" value="OprB"/>
    <property type="match status" value="1"/>
</dbReference>
<comment type="caution">
    <text evidence="4">The sequence shown here is derived from an EMBL/GenBank/DDBJ whole genome shotgun (WGS) entry which is preliminary data.</text>
</comment>
<feature type="chain" id="PRO_5007358660" evidence="2">
    <location>
        <begin position="22"/>
        <end position="424"/>
    </location>
</feature>
<dbReference type="InterPro" id="IPR038673">
    <property type="entry name" value="OprB_sf"/>
</dbReference>
<evidence type="ECO:0000313" key="4">
    <source>
        <dbReference type="EMBL" id="KYG66975.1"/>
    </source>
</evidence>
<comment type="similarity">
    <text evidence="1 2">Belongs to the OprB family.</text>
</comment>
<sequence>MKLIATILIFSMSAISVRAQAQEGEQRSPASYRPKSLSDEAAGKDTRDPLPTLVSPTDKDSESGVEFGIIYKGELSSVMQGGLDQQSSYLENLDVRLMVNTEKLLGWKGGSLFLYGLGDRGSSETNSPTVNVGDIQGTSNIQTPSSQFILYEAWYQQMFFEDKVSLLVGMHDLNSEFYAVDSSALFFNASFGIGKEMSQTGVHGPSIFSVTSLAARLKVEPSENFYMQTAVFNAQAGDPNDHEATHIRGFGDDGLLSVTEAGVLNVGGRTSKFAVGLWSYDRTFDSLEDASRQVASKGSYVMADVELVKDLAAFVKYGRASTESNAVGACLAAGIQWQHLFSDSWNDRLGLGMAKAYLGAEHLRLQEADGLNMADSETTYELSYRFEVLPWLALQPDFQYVVNPSGNRDIDDAQVGTLRVEISM</sequence>
<feature type="signal peptide" evidence="2">
    <location>
        <begin position="1"/>
        <end position="21"/>
    </location>
</feature>
<evidence type="ECO:0000256" key="1">
    <source>
        <dbReference type="ARBA" id="ARBA00008769"/>
    </source>
</evidence>
<dbReference type="OrthoDB" id="177316at2"/>
<keyword evidence="5" id="KW-1185">Reference proteome</keyword>
<dbReference type="InterPro" id="IPR007049">
    <property type="entry name" value="Carb-sel_porin_OprB"/>
</dbReference>
<dbReference type="PANTHER" id="PTHR37944:SF1">
    <property type="entry name" value="PORIN B"/>
    <property type="match status" value="1"/>
</dbReference>
<proteinExistence type="inferred from homology"/>
<dbReference type="PANTHER" id="PTHR37944">
    <property type="entry name" value="PORIN B"/>
    <property type="match status" value="1"/>
</dbReference>
<keyword evidence="2" id="KW-0732">Signal</keyword>
<dbReference type="Gene3D" id="2.40.160.180">
    <property type="entry name" value="Carbohydrate-selective porin OprB"/>
    <property type="match status" value="1"/>
</dbReference>
<dbReference type="InterPro" id="IPR052932">
    <property type="entry name" value="OprB_Porin"/>
</dbReference>
<dbReference type="RefSeq" id="WP_061834552.1">
    <property type="nucleotide sequence ID" value="NZ_LUKE01000001.1"/>
</dbReference>
<accession>A0A150WRZ7</accession>
<evidence type="ECO:0000256" key="2">
    <source>
        <dbReference type="RuleBase" id="RU363072"/>
    </source>
</evidence>
<name>A0A150WRZ7_BDEBC</name>
<evidence type="ECO:0000256" key="3">
    <source>
        <dbReference type="SAM" id="MobiDB-lite"/>
    </source>
</evidence>
<dbReference type="GO" id="GO:0015288">
    <property type="term" value="F:porin activity"/>
    <property type="evidence" value="ECO:0007669"/>
    <property type="project" value="InterPro"/>
</dbReference>